<feature type="signal peptide" evidence="5">
    <location>
        <begin position="1"/>
        <end position="20"/>
    </location>
</feature>
<dbReference type="InterPro" id="IPR038479">
    <property type="entry name" value="Transthyretin-like_sf"/>
</dbReference>
<evidence type="ECO:0000313" key="7">
    <source>
        <dbReference type="WBParaSite" id="MBELARI_LOCUS10336"/>
    </source>
</evidence>
<sequence>MLLKGVLFFALCALFQIGSAAIREAQSVRVQGSLTCEGRPYPGAKVKLYDHDTFTLDDKMAETETDSRGYFDISGTENELTRLNAKFNIYHRCRKTVPICYYKASFAIPYDYVTSGQQASKIFDAGTIELSILKKDRDCIN</sequence>
<dbReference type="WBParaSite" id="MBELARI_LOCUS10336">
    <property type="protein sequence ID" value="MBELARI_LOCUS10336"/>
    <property type="gene ID" value="MBELARI_LOCUS10336"/>
</dbReference>
<keyword evidence="4 5" id="KW-0732">Signal</keyword>
<reference evidence="7" key="1">
    <citation type="submission" date="2024-02" db="UniProtKB">
        <authorList>
            <consortium name="WormBaseParasite"/>
        </authorList>
    </citation>
    <scope>IDENTIFICATION</scope>
</reference>
<dbReference type="Proteomes" id="UP000887575">
    <property type="component" value="Unassembled WGS sequence"/>
</dbReference>
<dbReference type="Pfam" id="PF01060">
    <property type="entry name" value="TTR-52"/>
    <property type="match status" value="1"/>
</dbReference>
<comment type="subcellular location">
    <subcellularLocation>
        <location evidence="1">Secreted</location>
    </subcellularLocation>
</comment>
<name>A0AAF3E8U1_9BILA</name>
<dbReference type="GO" id="GO:0005576">
    <property type="term" value="C:extracellular region"/>
    <property type="evidence" value="ECO:0007669"/>
    <property type="project" value="UniProtKB-SubCell"/>
</dbReference>
<evidence type="ECO:0000313" key="6">
    <source>
        <dbReference type="Proteomes" id="UP000887575"/>
    </source>
</evidence>
<dbReference type="GO" id="GO:0009986">
    <property type="term" value="C:cell surface"/>
    <property type="evidence" value="ECO:0007669"/>
    <property type="project" value="InterPro"/>
</dbReference>
<keyword evidence="6" id="KW-1185">Reference proteome</keyword>
<evidence type="ECO:0000256" key="5">
    <source>
        <dbReference type="SAM" id="SignalP"/>
    </source>
</evidence>
<dbReference type="Gene3D" id="2.60.40.3330">
    <property type="match status" value="1"/>
</dbReference>
<feature type="chain" id="PRO_5042212721" evidence="5">
    <location>
        <begin position="21"/>
        <end position="141"/>
    </location>
</feature>
<protein>
    <submittedName>
        <fullName evidence="7">Uncharacterized protein</fullName>
    </submittedName>
</protein>
<comment type="similarity">
    <text evidence="2">Belongs to the nematode transthyretin-like family.</text>
</comment>
<dbReference type="AlphaFoldDB" id="A0AAF3E8U1"/>
<dbReference type="InterPro" id="IPR001534">
    <property type="entry name" value="Transthyretin-like"/>
</dbReference>
<keyword evidence="3" id="KW-0964">Secreted</keyword>
<proteinExistence type="inferred from homology"/>
<evidence type="ECO:0000256" key="1">
    <source>
        <dbReference type="ARBA" id="ARBA00004613"/>
    </source>
</evidence>
<evidence type="ECO:0000256" key="2">
    <source>
        <dbReference type="ARBA" id="ARBA00010112"/>
    </source>
</evidence>
<evidence type="ECO:0000256" key="3">
    <source>
        <dbReference type="ARBA" id="ARBA00022525"/>
    </source>
</evidence>
<evidence type="ECO:0000256" key="4">
    <source>
        <dbReference type="ARBA" id="ARBA00022729"/>
    </source>
</evidence>
<accession>A0AAF3E8U1</accession>
<organism evidence="6 7">
    <name type="scientific">Mesorhabditis belari</name>
    <dbReference type="NCBI Taxonomy" id="2138241"/>
    <lineage>
        <taxon>Eukaryota</taxon>
        <taxon>Metazoa</taxon>
        <taxon>Ecdysozoa</taxon>
        <taxon>Nematoda</taxon>
        <taxon>Chromadorea</taxon>
        <taxon>Rhabditida</taxon>
        <taxon>Rhabditina</taxon>
        <taxon>Rhabditomorpha</taxon>
        <taxon>Rhabditoidea</taxon>
        <taxon>Rhabditidae</taxon>
        <taxon>Mesorhabditinae</taxon>
        <taxon>Mesorhabditis</taxon>
    </lineage>
</organism>
<dbReference type="PANTHER" id="PTHR21700">
    <property type="entry name" value="TRANSTHYRETIN-LIKE FAMILY PROTEIN-RELATED"/>
    <property type="match status" value="1"/>
</dbReference>